<dbReference type="Proteomes" id="UP000316142">
    <property type="component" value="Unassembled WGS sequence"/>
</dbReference>
<dbReference type="EMBL" id="VHIZ01000051">
    <property type="protein sequence ID" value="TPV23716.1"/>
    <property type="molecule type" value="Genomic_DNA"/>
</dbReference>
<organism evidence="1 2">
    <name type="scientific">Pantoea anthophila</name>
    <dbReference type="NCBI Taxonomy" id="470931"/>
    <lineage>
        <taxon>Bacteria</taxon>
        <taxon>Pseudomonadati</taxon>
        <taxon>Pseudomonadota</taxon>
        <taxon>Gammaproteobacteria</taxon>
        <taxon>Enterobacterales</taxon>
        <taxon>Erwiniaceae</taxon>
        <taxon>Pantoea</taxon>
    </lineage>
</organism>
<reference evidence="1 2" key="1">
    <citation type="submission" date="2019-06" db="EMBL/GenBank/DDBJ databases">
        <title>Taxogenomics and systematics of the genus Pantoea.</title>
        <authorList>
            <person name="Tambong J.T."/>
        </authorList>
    </citation>
    <scope>NUCLEOTIDE SEQUENCE [LARGE SCALE GENOMIC DNA]</scope>
    <source>
        <strain evidence="1 2">LMG 2558</strain>
    </source>
</reference>
<sequence length="456" mass="52272">MYNNLPALTDTLFWVDSLLNDAYATVNEDEFFGELTRYQQKIDALCACAHEAVFPSRLNVYMAGNNNMENYKSGLFSMDRVILDDRIYSFYQELSQSPLNDSRTKLTIVKKDRLAEIKQQLAIFVRFIKKNFELIRGEFICFIRKSAEYKNAESRKFLSQDNSAEKYTDQFLPEGVAALYRSGLTVRNISGMAAGNKIRVLDDGELATEIMMEIRNCTSSYVNGYRYLDIIKTIVREDGLVRLRLTSVPHQNRQSYLSWVQGARNSTIMKHYLDLLTTLDQATEMRASLGADCPFQGEVLRHIDLQNEVQRTALSIDVPFLEGLSPAELFRIRTEYADSFGSFRTVLRDAAYAMEAEDNDYARQLINRRFIERIRDEGLTDIEGKIHEYKRKSKKEVFINIAPSLIGFLAAPSAASLSTGAFELLKALFNQKGESSEIKKHPSYFLLKTEMQRCVK</sequence>
<keyword evidence="2" id="KW-1185">Reference proteome</keyword>
<comment type="caution">
    <text evidence="1">The sequence shown here is derived from an EMBL/GenBank/DDBJ whole genome shotgun (WGS) entry which is preliminary data.</text>
</comment>
<evidence type="ECO:0000313" key="1">
    <source>
        <dbReference type="EMBL" id="TPV23716.1"/>
    </source>
</evidence>
<accession>A0ABY2Z4Z4</accession>
<evidence type="ECO:0000313" key="2">
    <source>
        <dbReference type="Proteomes" id="UP000316142"/>
    </source>
</evidence>
<gene>
    <name evidence="1" type="ORF">FJW00_14920</name>
</gene>
<proteinExistence type="predicted"/>
<protein>
    <submittedName>
        <fullName evidence="1">Uncharacterized protein</fullName>
    </submittedName>
</protein>
<name>A0ABY2Z4Z4_9GAMM</name>